<dbReference type="SMART" id="SM00282">
    <property type="entry name" value="LamG"/>
    <property type="match status" value="2"/>
</dbReference>
<keyword evidence="3 15" id="KW-0245">EGF-like domain</keyword>
<dbReference type="EMBL" id="JYDH01000180">
    <property type="protein sequence ID" value="KRY29116.1"/>
    <property type="molecule type" value="Genomic_DNA"/>
</dbReference>
<dbReference type="FunFam" id="2.60.40.60:FF:000092">
    <property type="entry name" value="Protocadherin 8"/>
    <property type="match status" value="1"/>
</dbReference>
<evidence type="ECO:0000313" key="24">
    <source>
        <dbReference type="Proteomes" id="UP000054776"/>
    </source>
</evidence>
<dbReference type="GO" id="GO:0005509">
    <property type="term" value="F:calcium ion binding"/>
    <property type="evidence" value="ECO:0007669"/>
    <property type="project" value="UniProtKB-UniRule"/>
</dbReference>
<dbReference type="Gene3D" id="4.10.900.10">
    <property type="entry name" value="TCF3-CBD (Catenin binding domain)"/>
    <property type="match status" value="1"/>
</dbReference>
<feature type="domain" description="Cadherin" evidence="22">
    <location>
        <begin position="1535"/>
        <end position="1649"/>
    </location>
</feature>
<feature type="domain" description="Cadherin" evidence="22">
    <location>
        <begin position="868"/>
        <end position="976"/>
    </location>
</feature>
<dbReference type="GO" id="GO:0000902">
    <property type="term" value="P:cell morphogenesis"/>
    <property type="evidence" value="ECO:0007669"/>
    <property type="project" value="TreeGrafter"/>
</dbReference>
<evidence type="ECO:0000259" key="20">
    <source>
        <dbReference type="PROSITE" id="PS50025"/>
    </source>
</evidence>
<keyword evidence="8 14" id="KW-0106">Calcium</keyword>
<keyword evidence="24" id="KW-1185">Reference proteome</keyword>
<keyword evidence="11 19" id="KW-0472">Membrane</keyword>
<dbReference type="PROSITE" id="PS50268">
    <property type="entry name" value="CADHERIN_2"/>
    <property type="match status" value="15"/>
</dbReference>
<dbReference type="GO" id="GO:0008013">
    <property type="term" value="F:beta-catenin binding"/>
    <property type="evidence" value="ECO:0007669"/>
    <property type="project" value="TreeGrafter"/>
</dbReference>
<dbReference type="FunFam" id="2.60.40.60:FF:000123">
    <property type="entry name" value="Protocadherin beta 4"/>
    <property type="match status" value="1"/>
</dbReference>
<dbReference type="Pfam" id="PF00028">
    <property type="entry name" value="Cadherin"/>
    <property type="match status" value="10"/>
</dbReference>
<sequence length="3070" mass="345298">MRGTIVYLCLLTFSVPAYIWAWRHLALPEDTKIGSVVLTFEDQVRLDKPDLGYFCLHPTSSNKVILAKDLSDVRVPMVLHLLLRSNLSDESKWERVEKVLITVIPNYNRLRFDRHLYVGFLPSQISVGDVIPGLEHISLARHCQLSVQPTFRLVDNSEECPFRLDVIQRNETSLPYVKLRLAKPLLSRLPVYRCKLRVQGRPASNCDQTTLDIYSEMRFTRGTFYSRPLFPRRRYYVTISKDVPVGTTITRLEASCHHLGLCGFTYQLESKMPVPFDVESFNGDIFTTGLLEKDQYQFYISARPSGAGMLGKDSCLVTVTVNPNAMALTTSRNKRELRSELSFSLPEDAPLGYLFLLIPLQYNEAVKNAPVVKSHFTVHRNGSLELTEALNYETEKMIHFSIIVENLRTMESSVQQIVITVLDVYEKPKFINQPVPYWAIVPVEVPVGFTVYSLLARCEGGDGSSDVEYRLISTEPPNTFTVDRQTGRIKTALSRYLYGHSYRVYVQAHDMRMGMQPNADSEIAVVDIMGGSRAPQFYQEKYQISVSEDTPVSASVAQIKAISFENNPELKITYSLWEDTKRDDYGNSPDDFSIDKNTGVVHLMRSLDYDDPLQPRAYALKVIASEGKKSTEVPVEIQITDVNDNAPVFTQPLYAISIKEDHPIGNPILQVSARDKDSGLNSEIEYSLTDHNFTIDNQGVISPKVRLDADQTMQGFYIYKFDVIAKDRGNPAQMATSQIHIRTENVNDEAPIFLPTSMYTEYVAEDAEGNTPIATIQALDPDRDQVKYAFLRNGEQSQFLSHFEIDRDTGLIKLREGIGPKDLHDQDFYMLTVVATDDGPDAKHSSTATVRIGVKDVNNNKPVFHNCEKYSSEAKVPEGKHDNYVVLMVQATDDDSGQNGDILYSLYYPQGETRKPFVIDAITGELRASPYVEFDREERPFEDVIVKATDKGTRPLIGFCQFTVTVLDENDNSPEFDRATYEASVSRSTPVGQSVLTVFADDRDAPNNAKIAYSLQEDLSEPEYLDDVNYFSIKKDGGEIMLFRPLPVNKNKMMFLVIAKDSGEPPRSSQARVSIDIAEAAQHYPVWQVTPSCPNHVVVDEDVQINYVFFECHALSGADPSNPISYSMRNGAKPDTNLNQDFREFQEKRDGRDWVVIRNLKSLDYEKTKSYDLTISATDLRNGLSRDKTLTVKLRDKNDNVPKFTLDKFTGQVEEEQDVSVIRNQILVTVVAKDNDEKPEFKDITYKILPGSASHLFRIDSKLGAIYAVQSFDRELNDSFVLDVQAEDNAPSDLPGARGPNRDITKVQILVQDINDNAPYFNETVYRGRVRENSEVGQNVMTVKAHDLDKDSELRYSLDSRGNDGSAFSVGASSGTIFVNEPLDYERKKLYDLTLHVTDGNREHKAQTRIQIAIEDVNDNSPQFEQSLYRAVIQEEDKNVPKKLLHVIAYDKDDDVSSKRIVYKLAGQGANDEFSVNEITGDIYVTKPLDRDPPNGAEEWNFVVQAIDDGGKGLIGYADVQVILTDINDNAPFFKGSPFTGYVTENIAPSEEGVYVMTMSATDNDDPRTSNAKLIYSILRNKYLDGRPVFRIDPHSGKIFAMMELDRENSAQKEFEIEVKATDQGRHPLSGTGIVIIKVVDVNDNPPYFYPPSYDGTVKETLPVNSPVMSLSASDLDSEAVDNVLQYSLEENNQLGFNYFYMTTEADSSGSTVGVIRVKQPLDFEDPLQRVGFNLTVRVSDGRFSSWAPVRIRLLDENDNAPEFVNAPQAISLLETVRPGTVLVAFTVRDRDAGDDTFEYVFFFFFFFTLFHFNTTNPFPPPFAPPVLVGDHAVIAVPRSTSEASLVNTAANGKERVLSVGTIVNISEASSVGLPVAHFETYLHHPGDLVGTNYTFRIVRESDPKLQFTIGEKDGVLRVARPLDREDIAQYRLRIEALDSANNVGYILLVVNLEDVNDNAPFLNYHPPAVVMENEKPGTHVINLTAYDPDGPGNGPPFFMKQADNSTYADKFEMTFDQSMDGGNGGLIVKTKKTFDREDFQTGKTLLVPIYVSDSGKPKQEAIRILQIVIGDKNDNPMSDGRSIIHVYTYETFDDNFPIGQVYVEDLDDWDLAEKNFTLVHGPSEPYFTVDNHGTIVMSRTTPVGEYHIVADVWDRVRDERAQGEVVIVVEPLAQEALDNAVSLKLQGLTAEEFVRPINGKSYMELFKHKLATLVDVDVDNVQIFSIRNDGGYPQKIDLYFAVHGSGYYSPTLIYGLLQQNFHQFQADLTNGGHPLEKHIDIVQINLDPCTVESCNNGCQTLLTVGNRPLVVNGNETVIAGVNITAQRQCTCPIRPLPSHCTEDACYNDAICHDTGVDFFCECRGLYKGPRCAGHVRSFRGLGWAWFEPVQTCQKWNISLEFITQNSNGIILYNGPMLARRHDVREMFVKDFLYIAVVRGQLVVNVDFGGMPMSVTSTLDDWKVDDGRWHTLELFASGKEVRVILDKCRRGNRRQHFDWNRCELKQVVQLDNDQLNSIYPLQLGGIAPVHSGIAFRDFFNTTDGFDGCLRNVYLNGKILDLANPLRFDNSEMGCPQTDHFCETNRLAEQHQQVVTHCLHGECVASFHDYTCHCEPGWYGPKCDIGTKSFHSFCFFVYCCCSHVHLAMLVEARWKTFGPMSYVRYLMALADTDIPLQYSKLEVSFFPDSGAGTLFSASHTEKNHSMHLMIEDRILNYLLSFGPDVMTKAKMAHFQLARNQTYHVVVERTREIVRFNVDGLVYYLSMFELNNKNKQFFMDYDSNSFRVGSTNHGNSGFRGCIRKVTFDDYWLPLDSDTAVDYAKIDETFGVSDGCTLLQTCASLPGYCSPPLVCVDFWKGPFCTCPPDSNHWIQNGQLYCGRPLAAMHLGITHGAVAAILVTLLTLIVLVLLLVVYSRRRHQSPLLIRPEDDIRENIINYAEEGGGEEDQDAYNIAALRKPVLPIEDDPSMQLPNTDDHNGTHRRPAAKDPLSGGGDLNSFIKNRLNNADQDPMVPPFDELRVYANEDDTASVGSLSSLSSPSSGSEIDWDEVNKWGGEAFKKLADMYGDEE</sequence>
<evidence type="ECO:0000256" key="18">
    <source>
        <dbReference type="SAM" id="MobiDB-lite"/>
    </source>
</evidence>
<dbReference type="SMART" id="SM00181">
    <property type="entry name" value="EGF"/>
    <property type="match status" value="3"/>
</dbReference>
<dbReference type="GO" id="GO:0044331">
    <property type="term" value="P:cell-cell adhesion mediated by cadherin"/>
    <property type="evidence" value="ECO:0007669"/>
    <property type="project" value="TreeGrafter"/>
</dbReference>
<evidence type="ECO:0000256" key="12">
    <source>
        <dbReference type="ARBA" id="ARBA00023157"/>
    </source>
</evidence>
<keyword evidence="10 19" id="KW-1133">Transmembrane helix</keyword>
<dbReference type="GO" id="GO:0016477">
    <property type="term" value="P:cell migration"/>
    <property type="evidence" value="ECO:0007669"/>
    <property type="project" value="TreeGrafter"/>
</dbReference>
<feature type="disulfide bond" evidence="15">
    <location>
        <begin position="2363"/>
        <end position="2372"/>
    </location>
</feature>
<protein>
    <submittedName>
        <fullName evidence="23">Cadherin-related hmr-1</fullName>
    </submittedName>
</protein>
<feature type="domain" description="Cadherin" evidence="22">
    <location>
        <begin position="360"/>
        <end position="430"/>
    </location>
</feature>
<dbReference type="PROSITE" id="PS50025">
    <property type="entry name" value="LAM_G_DOMAIN"/>
    <property type="match status" value="2"/>
</dbReference>
<feature type="domain" description="Cadherin" evidence="22">
    <location>
        <begin position="1205"/>
        <end position="1321"/>
    </location>
</feature>
<dbReference type="SUPFAM" id="SSF49899">
    <property type="entry name" value="Concanavalin A-like lectins/glucanases"/>
    <property type="match status" value="2"/>
</dbReference>
<dbReference type="PROSITE" id="PS50026">
    <property type="entry name" value="EGF_3"/>
    <property type="match status" value="2"/>
</dbReference>
<dbReference type="Gene3D" id="2.60.40.60">
    <property type="entry name" value="Cadherins"/>
    <property type="match status" value="16"/>
</dbReference>
<evidence type="ECO:0000256" key="6">
    <source>
        <dbReference type="ARBA" id="ARBA00022729"/>
    </source>
</evidence>
<evidence type="ECO:0000256" key="13">
    <source>
        <dbReference type="ARBA" id="ARBA00023180"/>
    </source>
</evidence>
<evidence type="ECO:0000256" key="3">
    <source>
        <dbReference type="ARBA" id="ARBA00022536"/>
    </source>
</evidence>
<dbReference type="SUPFAM" id="SSF49313">
    <property type="entry name" value="Cadherin-like"/>
    <property type="match status" value="18"/>
</dbReference>
<keyword evidence="9 16" id="KW-0130">Cell adhesion</keyword>
<dbReference type="GO" id="GO:0009887">
    <property type="term" value="P:animal organ morphogenesis"/>
    <property type="evidence" value="ECO:0007669"/>
    <property type="project" value="UniProtKB-ARBA"/>
</dbReference>
<dbReference type="SMART" id="SM00112">
    <property type="entry name" value="CA"/>
    <property type="match status" value="14"/>
</dbReference>
<comment type="caution">
    <text evidence="15">Lacks conserved residue(s) required for the propagation of feature annotation.</text>
</comment>
<evidence type="ECO:0000256" key="5">
    <source>
        <dbReference type="ARBA" id="ARBA00022723"/>
    </source>
</evidence>
<dbReference type="FunFam" id="2.60.40.60:FF:000116">
    <property type="entry name" value="Dachsous cadherin-related 2"/>
    <property type="match status" value="1"/>
</dbReference>
<feature type="domain" description="Cadherin" evidence="22">
    <location>
        <begin position="538"/>
        <end position="649"/>
    </location>
</feature>
<dbReference type="CDD" id="cd00110">
    <property type="entry name" value="LamG"/>
    <property type="match status" value="2"/>
</dbReference>
<dbReference type="GO" id="GO:0007163">
    <property type="term" value="P:establishment or maintenance of cell polarity"/>
    <property type="evidence" value="ECO:0007669"/>
    <property type="project" value="UniProtKB-ARBA"/>
</dbReference>
<dbReference type="PROSITE" id="PS00010">
    <property type="entry name" value="ASX_HYDROXYL"/>
    <property type="match status" value="1"/>
</dbReference>
<dbReference type="Gene3D" id="2.60.120.200">
    <property type="match status" value="2"/>
</dbReference>
<evidence type="ECO:0000256" key="4">
    <source>
        <dbReference type="ARBA" id="ARBA00022692"/>
    </source>
</evidence>
<feature type="domain" description="Cadherin" evidence="22">
    <location>
        <begin position="1650"/>
        <end position="1764"/>
    </location>
</feature>
<dbReference type="STRING" id="6334.A0A0V1AXQ6"/>
<evidence type="ECO:0000256" key="8">
    <source>
        <dbReference type="ARBA" id="ARBA00022837"/>
    </source>
</evidence>
<evidence type="ECO:0000256" key="14">
    <source>
        <dbReference type="PROSITE-ProRule" id="PRU00043"/>
    </source>
</evidence>
<evidence type="ECO:0000256" key="19">
    <source>
        <dbReference type="SAM" id="Phobius"/>
    </source>
</evidence>
<dbReference type="GO" id="GO:0007043">
    <property type="term" value="P:cell-cell junction assembly"/>
    <property type="evidence" value="ECO:0007669"/>
    <property type="project" value="TreeGrafter"/>
</dbReference>
<feature type="domain" description="Cadherin" evidence="22">
    <location>
        <begin position="433"/>
        <end position="537"/>
    </location>
</feature>
<accession>A0A0V1AXQ6</accession>
<feature type="domain" description="Cadherin" evidence="22">
    <location>
        <begin position="755"/>
        <end position="864"/>
    </location>
</feature>
<feature type="disulfide bond" evidence="15">
    <location>
        <begin position="2613"/>
        <end position="2622"/>
    </location>
</feature>
<dbReference type="Proteomes" id="UP000054776">
    <property type="component" value="Unassembled WGS sequence"/>
</dbReference>
<evidence type="ECO:0000256" key="15">
    <source>
        <dbReference type="PROSITE-ProRule" id="PRU00076"/>
    </source>
</evidence>
<dbReference type="InterPro" id="IPR002126">
    <property type="entry name" value="Cadherin-like_dom"/>
</dbReference>
<feature type="transmembrane region" description="Helical" evidence="19">
    <location>
        <begin position="2893"/>
        <end position="2914"/>
    </location>
</feature>
<feature type="domain" description="Cadherin" evidence="22">
    <location>
        <begin position="650"/>
        <end position="753"/>
    </location>
</feature>
<proteinExistence type="predicted"/>
<dbReference type="PANTHER" id="PTHR24027">
    <property type="entry name" value="CADHERIN-23"/>
    <property type="match status" value="1"/>
</dbReference>
<keyword evidence="7" id="KW-0677">Repeat</keyword>
<dbReference type="InterPro" id="IPR027397">
    <property type="entry name" value="Catenin-bd_sf"/>
</dbReference>
<dbReference type="InterPro" id="IPR013320">
    <property type="entry name" value="ConA-like_dom_sf"/>
</dbReference>
<dbReference type="OrthoDB" id="6252479at2759"/>
<dbReference type="Pfam" id="PF01049">
    <property type="entry name" value="CADH_Y-type_LIR"/>
    <property type="match status" value="1"/>
</dbReference>
<feature type="domain" description="EGF-like" evidence="21">
    <location>
        <begin position="2593"/>
        <end position="2623"/>
    </location>
</feature>
<keyword evidence="2" id="KW-1003">Cell membrane</keyword>
<keyword evidence="6" id="KW-0732">Signal</keyword>
<dbReference type="Pfam" id="PF02210">
    <property type="entry name" value="Laminin_G_2"/>
    <property type="match status" value="2"/>
</dbReference>
<evidence type="ECO:0000256" key="16">
    <source>
        <dbReference type="RuleBase" id="RU003318"/>
    </source>
</evidence>
<evidence type="ECO:0000256" key="2">
    <source>
        <dbReference type="ARBA" id="ARBA00022475"/>
    </source>
</evidence>
<dbReference type="InterPro" id="IPR015919">
    <property type="entry name" value="Cadherin-like_sf"/>
</dbReference>
<evidence type="ECO:0000256" key="17">
    <source>
        <dbReference type="RuleBase" id="RU004357"/>
    </source>
</evidence>
<dbReference type="GO" id="GO:0045296">
    <property type="term" value="F:cadherin binding"/>
    <property type="evidence" value="ECO:0007669"/>
    <property type="project" value="TreeGrafter"/>
</dbReference>
<dbReference type="GO" id="GO:0007156">
    <property type="term" value="P:homophilic cell adhesion via plasma membrane adhesion molecules"/>
    <property type="evidence" value="ECO:0007669"/>
    <property type="project" value="InterPro"/>
</dbReference>
<evidence type="ECO:0000256" key="9">
    <source>
        <dbReference type="ARBA" id="ARBA00022889"/>
    </source>
</evidence>
<dbReference type="FunCoup" id="A0A0V1AXQ6">
    <property type="interactions" value="54"/>
</dbReference>
<dbReference type="InterPro" id="IPR039808">
    <property type="entry name" value="Cadherin"/>
</dbReference>
<dbReference type="PROSITE" id="PS01186">
    <property type="entry name" value="EGF_2"/>
    <property type="match status" value="1"/>
</dbReference>
<evidence type="ECO:0000256" key="11">
    <source>
        <dbReference type="ARBA" id="ARBA00023136"/>
    </source>
</evidence>
<dbReference type="FunFam" id="2.60.40.60:FF:000020">
    <property type="entry name" value="Dachsous cadherin-related 1b"/>
    <property type="match status" value="2"/>
</dbReference>
<dbReference type="CDD" id="cd00054">
    <property type="entry name" value="EGF_CA"/>
    <property type="match status" value="2"/>
</dbReference>
<reference evidence="23 24" key="1">
    <citation type="submission" date="2015-01" db="EMBL/GenBank/DDBJ databases">
        <title>Evolution of Trichinella species and genotypes.</title>
        <authorList>
            <person name="Korhonen P.K."/>
            <person name="Edoardo P."/>
            <person name="Giuseppe L.R."/>
            <person name="Gasser R.B."/>
        </authorList>
    </citation>
    <scope>NUCLEOTIDE SEQUENCE [LARGE SCALE GENOMIC DNA]</scope>
    <source>
        <strain evidence="23">ISS3</strain>
    </source>
</reference>
<dbReference type="GO" id="GO:0005912">
    <property type="term" value="C:adherens junction"/>
    <property type="evidence" value="ECO:0007669"/>
    <property type="project" value="TreeGrafter"/>
</dbReference>
<feature type="domain" description="Cadherin" evidence="22">
    <location>
        <begin position="1971"/>
        <end position="2079"/>
    </location>
</feature>
<dbReference type="InterPro" id="IPR056448">
    <property type="entry name" value="EGF_Hmr-1"/>
</dbReference>
<dbReference type="PRINTS" id="PR00205">
    <property type="entry name" value="CADHERIN"/>
</dbReference>
<comment type="function">
    <text evidence="17">Cadherins are calcium-dependent cell adhesion proteins.</text>
</comment>
<keyword evidence="4 16" id="KW-0812">Transmembrane</keyword>
<feature type="domain" description="Laminin G" evidence="20">
    <location>
        <begin position="2374"/>
        <end position="2574"/>
    </location>
</feature>
<evidence type="ECO:0000259" key="21">
    <source>
        <dbReference type="PROSITE" id="PS50026"/>
    </source>
</evidence>
<keyword evidence="5" id="KW-0479">Metal-binding</keyword>
<dbReference type="InterPro" id="IPR000742">
    <property type="entry name" value="EGF"/>
</dbReference>
<evidence type="ECO:0000256" key="10">
    <source>
        <dbReference type="ARBA" id="ARBA00022989"/>
    </source>
</evidence>
<dbReference type="Gene3D" id="2.10.25.10">
    <property type="entry name" value="Laminin"/>
    <property type="match status" value="1"/>
</dbReference>
<evidence type="ECO:0000259" key="22">
    <source>
        <dbReference type="PROSITE" id="PS50268"/>
    </source>
</evidence>
<feature type="domain" description="Cadherin" evidence="22">
    <location>
        <begin position="1322"/>
        <end position="1424"/>
    </location>
</feature>
<dbReference type="PROSITE" id="PS00232">
    <property type="entry name" value="CADHERIN_1"/>
    <property type="match status" value="7"/>
</dbReference>
<keyword evidence="12 15" id="KW-1015">Disulfide bond</keyword>
<evidence type="ECO:0000313" key="23">
    <source>
        <dbReference type="EMBL" id="KRY29116.1"/>
    </source>
</evidence>
<evidence type="ECO:0000256" key="7">
    <source>
        <dbReference type="ARBA" id="ARBA00022737"/>
    </source>
</evidence>
<comment type="caution">
    <text evidence="23">The sequence shown here is derived from an EMBL/GenBank/DDBJ whole genome shotgun (WGS) entry which is preliminary data.</text>
</comment>
<feature type="domain" description="Cadherin" evidence="22">
    <location>
        <begin position="977"/>
        <end position="1087"/>
    </location>
</feature>
<dbReference type="FunFam" id="2.60.40.60:FF:000058">
    <property type="entry name" value="FAT atypical cadherin 3"/>
    <property type="match status" value="2"/>
</dbReference>
<feature type="domain" description="Cadherin" evidence="22">
    <location>
        <begin position="1864"/>
        <end position="1963"/>
    </location>
</feature>
<comment type="subcellular location">
    <subcellularLocation>
        <location evidence="1 16">Cell membrane</location>
        <topology evidence="1 16">Single-pass type I membrane protein</topology>
    </subcellularLocation>
</comment>
<dbReference type="InterPro" id="IPR000152">
    <property type="entry name" value="EGF-type_Asp/Asn_hydroxyl_site"/>
</dbReference>
<dbReference type="InterPro" id="IPR056370">
    <property type="entry name" value="Shg-like_Ig-like"/>
</dbReference>
<gene>
    <name evidence="23" type="primary">hmr-1</name>
    <name evidence="23" type="ORF">T01_4824</name>
</gene>
<feature type="domain" description="Cadherin" evidence="22">
    <location>
        <begin position="1425"/>
        <end position="1534"/>
    </location>
</feature>
<dbReference type="InterPro" id="IPR020894">
    <property type="entry name" value="Cadherin_CS"/>
</dbReference>
<name>A0A0V1AXQ6_TRISP</name>
<feature type="domain" description="EGF-like" evidence="21">
    <location>
        <begin position="2337"/>
        <end position="2373"/>
    </location>
</feature>
<keyword evidence="13" id="KW-0325">Glycoprotein</keyword>
<dbReference type="PANTHER" id="PTHR24027:SF422">
    <property type="entry name" value="CADHERIN DOMAIN-CONTAINING PROTEIN"/>
    <property type="match status" value="1"/>
</dbReference>
<feature type="domain" description="Laminin G" evidence="20">
    <location>
        <begin position="2651"/>
        <end position="2833"/>
    </location>
</feature>
<feature type="domain" description="Cadherin" evidence="22">
    <location>
        <begin position="1091"/>
        <end position="1204"/>
    </location>
</feature>
<dbReference type="PROSITE" id="PS00022">
    <property type="entry name" value="EGF_1"/>
    <property type="match status" value="2"/>
</dbReference>
<dbReference type="Pfam" id="PF24613">
    <property type="entry name" value="EGF_Hmr-1"/>
    <property type="match status" value="1"/>
</dbReference>
<dbReference type="GO" id="GO:0034332">
    <property type="term" value="P:adherens junction organization"/>
    <property type="evidence" value="ECO:0007669"/>
    <property type="project" value="TreeGrafter"/>
</dbReference>
<feature type="region of interest" description="Disordered" evidence="18">
    <location>
        <begin position="2963"/>
        <end position="2993"/>
    </location>
</feature>
<dbReference type="InterPro" id="IPR001791">
    <property type="entry name" value="Laminin_G"/>
</dbReference>
<dbReference type="GO" id="GO:0016342">
    <property type="term" value="C:catenin complex"/>
    <property type="evidence" value="ECO:0007669"/>
    <property type="project" value="TreeGrafter"/>
</dbReference>
<dbReference type="GO" id="GO:0016339">
    <property type="term" value="P:calcium-dependent cell-cell adhesion via plasma membrane cell adhesion molecules"/>
    <property type="evidence" value="ECO:0007669"/>
    <property type="project" value="TreeGrafter"/>
</dbReference>
<evidence type="ECO:0000256" key="1">
    <source>
        <dbReference type="ARBA" id="ARBA00004251"/>
    </source>
</evidence>
<dbReference type="Pfam" id="PF24811">
    <property type="entry name" value="Ig_Shg"/>
    <property type="match status" value="1"/>
</dbReference>
<dbReference type="InterPro" id="IPR000233">
    <property type="entry name" value="Cadherin_Y-type_LIR"/>
</dbReference>
<dbReference type="InParanoid" id="A0A0V1AXQ6"/>
<organism evidence="23 24">
    <name type="scientific">Trichinella spiralis</name>
    <name type="common">Trichina worm</name>
    <dbReference type="NCBI Taxonomy" id="6334"/>
    <lineage>
        <taxon>Eukaryota</taxon>
        <taxon>Metazoa</taxon>
        <taxon>Ecdysozoa</taxon>
        <taxon>Nematoda</taxon>
        <taxon>Enoplea</taxon>
        <taxon>Dorylaimia</taxon>
        <taxon>Trichinellida</taxon>
        <taxon>Trichinellidae</taxon>
        <taxon>Trichinella</taxon>
    </lineage>
</organism>
<dbReference type="CDD" id="cd11304">
    <property type="entry name" value="Cadherin_repeat"/>
    <property type="match status" value="15"/>
</dbReference>